<dbReference type="InterPro" id="IPR033120">
    <property type="entry name" value="HOTDOG_ACOT"/>
</dbReference>
<dbReference type="SUPFAM" id="SSF54637">
    <property type="entry name" value="Thioesterase/thiol ester dehydrase-isomerase"/>
    <property type="match status" value="1"/>
</dbReference>
<evidence type="ECO:0000313" key="7">
    <source>
        <dbReference type="Proteomes" id="UP001295794"/>
    </source>
</evidence>
<protein>
    <recommendedName>
        <fullName evidence="5">HotDog ACOT-type domain-containing protein</fullName>
    </recommendedName>
</protein>
<evidence type="ECO:0000259" key="5">
    <source>
        <dbReference type="PROSITE" id="PS51770"/>
    </source>
</evidence>
<evidence type="ECO:0000256" key="4">
    <source>
        <dbReference type="ARBA" id="ARBA00022946"/>
    </source>
</evidence>
<evidence type="ECO:0000256" key="1">
    <source>
        <dbReference type="ARBA" id="ARBA00010458"/>
    </source>
</evidence>
<dbReference type="Proteomes" id="UP001295794">
    <property type="component" value="Unassembled WGS sequence"/>
</dbReference>
<sequence>MRPSPRLRAFVQPRLCSLPARTQRLFSTSNLARNAATLQQTTVAKETRDIDEIDKLLASIRMKANPAYNSIMPMRVPALWAESVLHAEDHTASATRPKRNDSLVPRRMHDSYCELVLPFSDPTFLEGYTNVHGGIRMGKIMEHLDSLAGSISYKHVLGPDVQSLGSIQDVGFYMVTASVDRLDMLCPLEPSRDVRISGQVMYTGKSSMEIAVKVETISGGAEQTVLLGRFSMVCRDAVTHKARTINPLIISTPDEEALHTRGEEIKNGRRSQALKSLARVPPSSDEAELLHAFMLKYGQDLSQGSHERVWMGDTKLDRCMLMFPQERKWVSRFFPVRGLHMSILASTRRSLVDISCVSDMSSGSPTRACSSAAGISVSFRWMASRSQNLFPLDPSCAFPRMFSTRHRLKDCTPQSTWLLPQMSWT</sequence>
<gene>
    <name evidence="6" type="ORF">MYCIT1_LOCUS15827</name>
</gene>
<dbReference type="EMBL" id="CAVNYO010000169">
    <property type="protein sequence ID" value="CAK5270984.1"/>
    <property type="molecule type" value="Genomic_DNA"/>
</dbReference>
<comment type="similarity">
    <text evidence="1">Belongs to the acyl coenzyme A hydrolase family.</text>
</comment>
<proteinExistence type="inferred from homology"/>
<comment type="caution">
    <text evidence="6">The sequence shown here is derived from an EMBL/GenBank/DDBJ whole genome shotgun (WGS) entry which is preliminary data.</text>
</comment>
<evidence type="ECO:0000256" key="2">
    <source>
        <dbReference type="ARBA" id="ARBA00022737"/>
    </source>
</evidence>
<keyword evidence="3" id="KW-0378">Hydrolase</keyword>
<dbReference type="InterPro" id="IPR029069">
    <property type="entry name" value="HotDog_dom_sf"/>
</dbReference>
<feature type="domain" description="HotDog ACOT-type" evidence="5">
    <location>
        <begin position="109"/>
        <end position="238"/>
    </location>
</feature>
<organism evidence="6 7">
    <name type="scientific">Mycena citricolor</name>
    <dbReference type="NCBI Taxonomy" id="2018698"/>
    <lineage>
        <taxon>Eukaryota</taxon>
        <taxon>Fungi</taxon>
        <taxon>Dikarya</taxon>
        <taxon>Basidiomycota</taxon>
        <taxon>Agaricomycotina</taxon>
        <taxon>Agaricomycetes</taxon>
        <taxon>Agaricomycetidae</taxon>
        <taxon>Agaricales</taxon>
        <taxon>Marasmiineae</taxon>
        <taxon>Mycenaceae</taxon>
        <taxon>Mycena</taxon>
    </lineage>
</organism>
<dbReference type="AlphaFoldDB" id="A0AAD2JZQ6"/>
<dbReference type="GO" id="GO:0006637">
    <property type="term" value="P:acyl-CoA metabolic process"/>
    <property type="evidence" value="ECO:0007669"/>
    <property type="project" value="TreeGrafter"/>
</dbReference>
<reference evidence="6" key="1">
    <citation type="submission" date="2023-11" db="EMBL/GenBank/DDBJ databases">
        <authorList>
            <person name="De Vega J J."/>
            <person name="De Vega J J."/>
        </authorList>
    </citation>
    <scope>NUCLEOTIDE SEQUENCE</scope>
</reference>
<keyword evidence="2" id="KW-0677">Repeat</keyword>
<name>A0AAD2JZQ6_9AGAR</name>
<dbReference type="PANTHER" id="PTHR12655:SF0">
    <property type="entry name" value="ACYL-COENZYME A THIOESTERASE 9, MITOCHONDRIAL"/>
    <property type="match status" value="1"/>
</dbReference>
<dbReference type="CDD" id="cd03442">
    <property type="entry name" value="BFIT_BACH"/>
    <property type="match status" value="1"/>
</dbReference>
<dbReference type="PROSITE" id="PS51770">
    <property type="entry name" value="HOTDOG_ACOT"/>
    <property type="match status" value="1"/>
</dbReference>
<dbReference type="PANTHER" id="PTHR12655">
    <property type="entry name" value="ACYL-COA THIOESTERASE"/>
    <property type="match status" value="1"/>
</dbReference>
<evidence type="ECO:0000256" key="3">
    <source>
        <dbReference type="ARBA" id="ARBA00022801"/>
    </source>
</evidence>
<accession>A0AAD2JZQ6</accession>
<keyword evidence="4" id="KW-0809">Transit peptide</keyword>
<keyword evidence="7" id="KW-1185">Reference proteome</keyword>
<dbReference type="GO" id="GO:0047617">
    <property type="term" value="F:fatty acyl-CoA hydrolase activity"/>
    <property type="evidence" value="ECO:0007669"/>
    <property type="project" value="TreeGrafter"/>
</dbReference>
<evidence type="ECO:0000313" key="6">
    <source>
        <dbReference type="EMBL" id="CAK5270984.1"/>
    </source>
</evidence>
<dbReference type="Gene3D" id="3.10.129.10">
    <property type="entry name" value="Hotdog Thioesterase"/>
    <property type="match status" value="1"/>
</dbReference>
<dbReference type="GO" id="GO:0005739">
    <property type="term" value="C:mitochondrion"/>
    <property type="evidence" value="ECO:0007669"/>
    <property type="project" value="TreeGrafter"/>
</dbReference>